<proteinExistence type="predicted"/>
<dbReference type="GO" id="GO:0016020">
    <property type="term" value="C:membrane"/>
    <property type="evidence" value="ECO:0007669"/>
    <property type="project" value="UniProtKB-SubCell"/>
</dbReference>
<evidence type="ECO:0000313" key="7">
    <source>
        <dbReference type="Ensembl" id="ENSLLEP00000015197.1"/>
    </source>
</evidence>
<dbReference type="AlphaFoldDB" id="A0A8C5MML8"/>
<dbReference type="InterPro" id="IPR015631">
    <property type="entry name" value="CD2/SLAM_rcpt"/>
</dbReference>
<dbReference type="InterPro" id="IPR013106">
    <property type="entry name" value="Ig_V-set"/>
</dbReference>
<reference evidence="7" key="2">
    <citation type="submission" date="2025-09" db="UniProtKB">
        <authorList>
            <consortium name="Ensembl"/>
        </authorList>
    </citation>
    <scope>IDENTIFICATION</scope>
</reference>
<evidence type="ECO:0000256" key="2">
    <source>
        <dbReference type="ARBA" id="ARBA00022729"/>
    </source>
</evidence>
<keyword evidence="5" id="KW-0812">Transmembrane</keyword>
<dbReference type="PANTHER" id="PTHR12080">
    <property type="entry name" value="SIGNALING LYMPHOCYTIC ACTIVATION MOLECULE"/>
    <property type="match status" value="1"/>
</dbReference>
<evidence type="ECO:0000256" key="1">
    <source>
        <dbReference type="ARBA" id="ARBA00004370"/>
    </source>
</evidence>
<dbReference type="InterPro" id="IPR013783">
    <property type="entry name" value="Ig-like_fold"/>
</dbReference>
<reference evidence="7" key="1">
    <citation type="submission" date="2025-08" db="UniProtKB">
        <authorList>
            <consortium name="Ensembl"/>
        </authorList>
    </citation>
    <scope>IDENTIFICATION</scope>
</reference>
<feature type="transmembrane region" description="Helical" evidence="5">
    <location>
        <begin position="199"/>
        <end position="223"/>
    </location>
</feature>
<evidence type="ECO:0000256" key="3">
    <source>
        <dbReference type="ARBA" id="ARBA00023136"/>
    </source>
</evidence>
<keyword evidence="2" id="KW-0732">Signal</keyword>
<dbReference type="OrthoDB" id="9835793at2759"/>
<sequence>MDPVLDVVWMFQSKNETIRIAAFINSQFNVFTFTDQFNNRLNHSDSMKGLIIRDLRAEDSGLYEMRITLKNGKETRTGYNLTVYDLVPAPEIQTKLQISSSVWCNFTLHCSVPTNAAALSVSWMYRHTDTEYTPFNQTVDNNGRTVRLSLTQQERDMNLLCLVQNPADQKQAAVSAREICAGFMERGDTGRTRGLTCRYYYLLIKLPLLCMWLLLSVLVYITWTHRRKENVWIP</sequence>
<comment type="subcellular location">
    <subcellularLocation>
        <location evidence="1">Membrane</location>
    </subcellularLocation>
</comment>
<name>A0A8C5MML8_9ANUR</name>
<organism evidence="7 8">
    <name type="scientific">Leptobrachium leishanense</name>
    <name type="common">Leishan spiny toad</name>
    <dbReference type="NCBI Taxonomy" id="445787"/>
    <lineage>
        <taxon>Eukaryota</taxon>
        <taxon>Metazoa</taxon>
        <taxon>Chordata</taxon>
        <taxon>Craniata</taxon>
        <taxon>Vertebrata</taxon>
        <taxon>Euteleostomi</taxon>
        <taxon>Amphibia</taxon>
        <taxon>Batrachia</taxon>
        <taxon>Anura</taxon>
        <taxon>Pelobatoidea</taxon>
        <taxon>Megophryidae</taxon>
        <taxon>Leptobrachium</taxon>
    </lineage>
</organism>
<evidence type="ECO:0000256" key="5">
    <source>
        <dbReference type="SAM" id="Phobius"/>
    </source>
</evidence>
<dbReference type="GeneTree" id="ENSGT01030000234540"/>
<evidence type="ECO:0000313" key="8">
    <source>
        <dbReference type="Proteomes" id="UP000694569"/>
    </source>
</evidence>
<dbReference type="Proteomes" id="UP000694569">
    <property type="component" value="Unplaced"/>
</dbReference>
<keyword evidence="3 5" id="KW-0472">Membrane</keyword>
<dbReference type="Ensembl" id="ENSLLET00000015781.1">
    <property type="protein sequence ID" value="ENSLLEP00000015197.1"/>
    <property type="gene ID" value="ENSLLEG00000009683.1"/>
</dbReference>
<dbReference type="Gene3D" id="2.60.40.10">
    <property type="entry name" value="Immunoglobulins"/>
    <property type="match status" value="2"/>
</dbReference>
<protein>
    <recommendedName>
        <fullName evidence="6">Immunoglobulin V-set domain-containing protein</fullName>
    </recommendedName>
</protein>
<keyword evidence="5" id="KW-1133">Transmembrane helix</keyword>
<evidence type="ECO:0000256" key="4">
    <source>
        <dbReference type="ARBA" id="ARBA00023180"/>
    </source>
</evidence>
<dbReference type="PANTHER" id="PTHR12080:SF121">
    <property type="entry name" value="IG-LIKE DOMAIN-CONTAINING PROTEIN-RELATED"/>
    <property type="match status" value="1"/>
</dbReference>
<keyword evidence="8" id="KW-1185">Reference proteome</keyword>
<dbReference type="InterPro" id="IPR036179">
    <property type="entry name" value="Ig-like_dom_sf"/>
</dbReference>
<accession>A0A8C5MML8</accession>
<feature type="domain" description="Immunoglobulin V-set" evidence="6">
    <location>
        <begin position="5"/>
        <end position="84"/>
    </location>
</feature>
<evidence type="ECO:0000259" key="6">
    <source>
        <dbReference type="Pfam" id="PF07686"/>
    </source>
</evidence>
<dbReference type="Pfam" id="PF07686">
    <property type="entry name" value="V-set"/>
    <property type="match status" value="1"/>
</dbReference>
<dbReference type="SUPFAM" id="SSF48726">
    <property type="entry name" value="Immunoglobulin"/>
    <property type="match status" value="1"/>
</dbReference>
<keyword evidence="4" id="KW-0325">Glycoprotein</keyword>